<evidence type="ECO:0000313" key="2">
    <source>
        <dbReference type="EMBL" id="KAF2812765.1"/>
    </source>
</evidence>
<protein>
    <submittedName>
        <fullName evidence="2 4">Uncharacterized protein</fullName>
    </submittedName>
</protein>
<feature type="transmembrane region" description="Helical" evidence="1">
    <location>
        <begin position="6"/>
        <end position="29"/>
    </location>
</feature>
<feature type="transmembrane region" description="Helical" evidence="1">
    <location>
        <begin position="84"/>
        <end position="103"/>
    </location>
</feature>
<keyword evidence="1" id="KW-0812">Transmembrane</keyword>
<evidence type="ECO:0000313" key="4">
    <source>
        <dbReference type="RefSeq" id="XP_033579729.1"/>
    </source>
</evidence>
<keyword evidence="3" id="KW-1185">Reference proteome</keyword>
<accession>A0A6A6YXW2</accession>
<evidence type="ECO:0000256" key="1">
    <source>
        <dbReference type="SAM" id="Phobius"/>
    </source>
</evidence>
<keyword evidence="1" id="KW-0472">Membrane</keyword>
<reference evidence="4" key="3">
    <citation type="submission" date="2025-04" db="UniProtKB">
        <authorList>
            <consortium name="RefSeq"/>
        </authorList>
    </citation>
    <scope>IDENTIFICATION</scope>
    <source>
        <strain evidence="4">CBS 304.34</strain>
    </source>
</reference>
<reference evidence="4" key="2">
    <citation type="submission" date="2020-04" db="EMBL/GenBank/DDBJ databases">
        <authorList>
            <consortium name="NCBI Genome Project"/>
        </authorList>
    </citation>
    <scope>NUCLEOTIDE SEQUENCE</scope>
    <source>
        <strain evidence="4">CBS 304.34</strain>
    </source>
</reference>
<keyword evidence="1" id="KW-1133">Transmembrane helix</keyword>
<feature type="transmembrane region" description="Helical" evidence="1">
    <location>
        <begin position="41"/>
        <end position="64"/>
    </location>
</feature>
<name>A0A6A6YXW2_9PEZI</name>
<reference evidence="2 4" key="1">
    <citation type="journal article" date="2020" name="Stud. Mycol.">
        <title>101 Dothideomycetes genomes: a test case for predicting lifestyles and emergence of pathogens.</title>
        <authorList>
            <person name="Haridas S."/>
            <person name="Albert R."/>
            <person name="Binder M."/>
            <person name="Bloem J."/>
            <person name="Labutti K."/>
            <person name="Salamov A."/>
            <person name="Andreopoulos B."/>
            <person name="Baker S."/>
            <person name="Barry K."/>
            <person name="Bills G."/>
            <person name="Bluhm B."/>
            <person name="Cannon C."/>
            <person name="Castanera R."/>
            <person name="Culley D."/>
            <person name="Daum C."/>
            <person name="Ezra D."/>
            <person name="Gonzalez J."/>
            <person name="Henrissat B."/>
            <person name="Kuo A."/>
            <person name="Liang C."/>
            <person name="Lipzen A."/>
            <person name="Lutzoni F."/>
            <person name="Magnuson J."/>
            <person name="Mondo S."/>
            <person name="Nolan M."/>
            <person name="Ohm R."/>
            <person name="Pangilinan J."/>
            <person name="Park H.-J."/>
            <person name="Ramirez L."/>
            <person name="Alfaro M."/>
            <person name="Sun H."/>
            <person name="Tritt A."/>
            <person name="Yoshinaga Y."/>
            <person name="Zwiers L.-H."/>
            <person name="Turgeon B."/>
            <person name="Goodwin S."/>
            <person name="Spatafora J."/>
            <person name="Crous P."/>
            <person name="Grigoriev I."/>
        </authorList>
    </citation>
    <scope>NUCLEOTIDE SEQUENCE</scope>
    <source>
        <strain evidence="2 4">CBS 304.34</strain>
    </source>
</reference>
<organism evidence="2">
    <name type="scientific">Mytilinidion resinicola</name>
    <dbReference type="NCBI Taxonomy" id="574789"/>
    <lineage>
        <taxon>Eukaryota</taxon>
        <taxon>Fungi</taxon>
        <taxon>Dikarya</taxon>
        <taxon>Ascomycota</taxon>
        <taxon>Pezizomycotina</taxon>
        <taxon>Dothideomycetes</taxon>
        <taxon>Pleosporomycetidae</taxon>
        <taxon>Mytilinidiales</taxon>
        <taxon>Mytilinidiaceae</taxon>
        <taxon>Mytilinidion</taxon>
    </lineage>
</organism>
<dbReference type="RefSeq" id="XP_033579729.1">
    <property type="nucleotide sequence ID" value="XM_033721937.1"/>
</dbReference>
<feature type="transmembrane region" description="Helical" evidence="1">
    <location>
        <begin position="112"/>
        <end position="136"/>
    </location>
</feature>
<sequence>MHILRGKVLVAVVLILTGTMLPMIFFTILHRQYSLYATYSILLFNGIFPIFLFGCIFSSTNTLIEGVEDNEPRKYPRIWAIEYYGFLGLRFVLGWTFAFVMIYKTRGKVPFYLYYLCVMACGPLLLPVLKVAALIFPSYFDPIIQLDDRSTTTLTRPTFQGSVEPV</sequence>
<evidence type="ECO:0000313" key="3">
    <source>
        <dbReference type="Proteomes" id="UP000504636"/>
    </source>
</evidence>
<dbReference type="EMBL" id="MU003697">
    <property type="protein sequence ID" value="KAF2812765.1"/>
    <property type="molecule type" value="Genomic_DNA"/>
</dbReference>
<dbReference type="Proteomes" id="UP000504636">
    <property type="component" value="Unplaced"/>
</dbReference>
<dbReference type="GeneID" id="54462830"/>
<gene>
    <name evidence="2 4" type="ORF">BDZ99DRAFT_474876</name>
</gene>
<proteinExistence type="predicted"/>
<dbReference type="AlphaFoldDB" id="A0A6A6YXW2"/>